<feature type="signal peptide" evidence="2">
    <location>
        <begin position="1"/>
        <end position="17"/>
    </location>
</feature>
<comment type="caution">
    <text evidence="3">The sequence shown here is derived from an EMBL/GenBank/DDBJ whole genome shotgun (WGS) entry which is preliminary data.</text>
</comment>
<evidence type="ECO:0000313" key="4">
    <source>
        <dbReference type="Proteomes" id="UP001357485"/>
    </source>
</evidence>
<protein>
    <submittedName>
        <fullName evidence="3">Uncharacterized protein</fullName>
    </submittedName>
</protein>
<feature type="region of interest" description="Disordered" evidence="1">
    <location>
        <begin position="39"/>
        <end position="77"/>
    </location>
</feature>
<feature type="chain" id="PRO_5047129551" evidence="2">
    <location>
        <begin position="18"/>
        <end position="117"/>
    </location>
</feature>
<feature type="compositionally biased region" description="Low complexity" evidence="1">
    <location>
        <begin position="54"/>
        <end position="74"/>
    </location>
</feature>
<evidence type="ECO:0000256" key="2">
    <source>
        <dbReference type="SAM" id="SignalP"/>
    </source>
</evidence>
<accession>A0ABR0M7V3</accession>
<keyword evidence="2" id="KW-0732">Signal</keyword>
<gene>
    <name evidence="3" type="ORF">LTR16_002572</name>
</gene>
<dbReference type="Proteomes" id="UP001357485">
    <property type="component" value="Unassembled WGS sequence"/>
</dbReference>
<evidence type="ECO:0000256" key="1">
    <source>
        <dbReference type="SAM" id="MobiDB-lite"/>
    </source>
</evidence>
<reference evidence="3 4" key="1">
    <citation type="submission" date="2023-08" db="EMBL/GenBank/DDBJ databases">
        <title>Black Yeasts Isolated from many extreme environments.</title>
        <authorList>
            <person name="Coleine C."/>
            <person name="Stajich J.E."/>
            <person name="Selbmann L."/>
        </authorList>
    </citation>
    <scope>NUCLEOTIDE SEQUENCE [LARGE SCALE GENOMIC DNA]</scope>
    <source>
        <strain evidence="3 4">CCFEE 536</strain>
    </source>
</reference>
<evidence type="ECO:0000313" key="3">
    <source>
        <dbReference type="EMBL" id="KAK5290532.1"/>
    </source>
</evidence>
<proteinExistence type="predicted"/>
<organism evidence="3 4">
    <name type="scientific">Cryomyces antarcticus</name>
    <dbReference type="NCBI Taxonomy" id="329879"/>
    <lineage>
        <taxon>Eukaryota</taxon>
        <taxon>Fungi</taxon>
        <taxon>Dikarya</taxon>
        <taxon>Ascomycota</taxon>
        <taxon>Pezizomycotina</taxon>
        <taxon>Dothideomycetes</taxon>
        <taxon>Dothideomycetes incertae sedis</taxon>
        <taxon>Cryomyces</taxon>
    </lineage>
</organism>
<name>A0ABR0M7V3_9PEZI</name>
<keyword evidence="4" id="KW-1185">Reference proteome</keyword>
<sequence length="117" mass="12263">MILALFYLALVLTTVAATHTAREGGSRHLRNVSQKKLGGMNVDLPIREPPTTTPPEEAINGNGAEANGAETNGEVTAATPPKGVAAVAQDKLIVGVDFGTTYSGRAFHTLREVESHV</sequence>
<dbReference type="EMBL" id="JAVRRA010000209">
    <property type="protein sequence ID" value="KAK5290532.1"/>
    <property type="molecule type" value="Genomic_DNA"/>
</dbReference>